<sequence>MGSPPHPIPFRGRVSVLVFPVPGDIRVLASLSKWIRERKTLAIATALAVVAGVPLTVAVLHRGFPVNAVQLDTRDVWVTNGERLLGGRLNHQIDELDAAVTGSSADLDVLQDGSSYFLTDLPHGTVDRIDPAFVSLGGRIQVPDGSQVGYGGSTLSVLSPTGSLWVLDATGRLDFDKSKTTPTASVGAGAKLVVAKSGKTFVAAPKGKRLVTVDHPGAAASSASFPVPGSFQLSAVGDHAVLLDTQADKLVTDSGTTVALPAKGLRIQQPGPDDPAALVATANSLLSVPLAGGTVTSAPAGATSSGGASAVSAPVRLGTCSYGAWAGSARYLYACDGTKPVGLDIDQQVTGDDLEFRVNHGVIALNNLRDGNAWVVSSNMRLVQNWAQLKPNDTTVQGDTGEEKPVVQSFADTLAQRTSVNRPPTAVDDSFGVRPGRSTVLHVLANDTDPDGDVLTITQVSPIPADQGQLALVEGGRAIQFTPKDGVTGTVTFRYSIDDGRGGTASANVNATIHLDAQNDPPASTRPSAAQTEVGQSVTYNVLNDWLDPDGDDLSLVSASATTEDDVRFKPDGDVTFTSKTGQAGSKEVRVTVSDGRKSTTGSLIVTVKPSGTLDPVAVPDFGSGFTGQPVVVHPLDNDQSPSGEPLTLVGATLTGPGSGRVTADPAHGTLTLTTSAAGEYYAEYTLGAGPKSTTGIVRFDVAQQGATDAPPIAVADRAYVRPGEPTSVAVLDNDVSPSGRVLVVRQVTPGPGAQDLDVEVLDNAVVKITAPTVLTQQVQLQYTVSDGTHEATAGITVIPVPPLVVHQPPVAVDDTVTVRAGDVATASVLDNDSSPDNAPFSLDPQLRDASAAGKGATAFVSGKTVRYQAPTTPGQYSVVYGITDKYGQKAQATVTFVVTAPDKGSDRAPQPQPLTVRAFAGSSVPIEVPLDGIDPDGDSVVLAGLGSQPTLGRISGTTSTAFTYEAYPDSAGTDTFTYTVKDTYGKTATGTVNVGVIPRPSQVRPPVAVNDPVQVKPGRTIAVPVLDNDSDPNGYAIALQKKLLHVDQGLTASVHGKIVLVKAPDREGSYVVRYQITNGQGGVASAFIQLTVTPDAKDVPPSAVDHVLEADAVSNKSSVKVNALEGAVNPSGLVGDLQVAVLGPNASAADVGSDGTVTVRPGDRRTAIAYSVTDRVTGLSGDAFIVVPPKGDATAPPRIKDGLPQQIVPMNGSKSWKLSDILTVPSGRSVKLTGASGVSATNSSGASSFGGDDTLTFSALKDYRGPAAITFKVDDGRDAGATSDRITTLVLPLTVGDPEQADVAPTFTSPTEKIEPGEAPLAVDLRASSYHPNPAILAKLSYSNPQWPNQKIAVSLSGSTLSLSAPLGVQPGESTAVTVTISSGTHTITGTVNVQVVSSSRPVATQKNPPQTSELKRGSSGTLQGASSDSAWVNPFPGTPLTITDAQAQSAPSGVTVTHTASSITVSAASGAAIGAVNIVYHVEDATKDPQRTAAAIGQYRVTIHDVPAQPPAPSNPSAGDGRASVTIAAPADNGKPIDSYEVSGGESTVTVGAIGRVDITGLTNGKSYRFAVRAHNADGWGPVSAQSAAVTPYGTPSKVGGLTITADQYAPATVRMSWNALRDPDGTGGGAVTYHYRLNNGAWQTTSGTSASEGGKGAGSYSFDVYATNDHSGKAGPTASSGSVQVANKPAPQPSIDLAKGNPEPGYAHSYTYDVTLNNFPANRTFPMQVHCNGSTLWSPSISTDGTGHAHYRGAPDGQQPYCGYPGAYVVVNGVQSSVQNWAQ</sequence>
<dbReference type="Proteomes" id="UP000515511">
    <property type="component" value="Chromosome"/>
</dbReference>
<feature type="region of interest" description="Disordered" evidence="3">
    <location>
        <begin position="1674"/>
        <end position="1705"/>
    </location>
</feature>
<dbReference type="PROSITE" id="PS50853">
    <property type="entry name" value="FN3"/>
    <property type="match status" value="1"/>
</dbReference>
<protein>
    <submittedName>
        <fullName evidence="5">Tandem-95 repeat protein</fullName>
    </submittedName>
</protein>
<dbReference type="Gene3D" id="2.60.40.2810">
    <property type="match status" value="1"/>
</dbReference>
<feature type="compositionally biased region" description="Polar residues" evidence="3">
    <location>
        <begin position="1400"/>
        <end position="1432"/>
    </location>
</feature>
<evidence type="ECO:0000256" key="3">
    <source>
        <dbReference type="SAM" id="MobiDB-lite"/>
    </source>
</evidence>
<keyword evidence="1" id="KW-0326">Glycosidase</keyword>
<dbReference type="InterPro" id="IPR003961">
    <property type="entry name" value="FN3_dom"/>
</dbReference>
<proteinExistence type="predicted"/>
<dbReference type="CDD" id="cd00063">
    <property type="entry name" value="FN3"/>
    <property type="match status" value="1"/>
</dbReference>
<dbReference type="Pfam" id="PF00041">
    <property type="entry name" value="fn3"/>
    <property type="match status" value="1"/>
</dbReference>
<evidence type="ECO:0000256" key="1">
    <source>
        <dbReference type="ARBA" id="ARBA00023295"/>
    </source>
</evidence>
<dbReference type="SUPFAM" id="SSF49265">
    <property type="entry name" value="Fibronectin type III"/>
    <property type="match status" value="1"/>
</dbReference>
<dbReference type="GO" id="GO:0016798">
    <property type="term" value="F:hydrolase activity, acting on glycosyl bonds"/>
    <property type="evidence" value="ECO:0007669"/>
    <property type="project" value="UniProtKB-KW"/>
</dbReference>
<dbReference type="KEGG" id="lse:F1C12_04905"/>
<evidence type="ECO:0000313" key="5">
    <source>
        <dbReference type="EMBL" id="QNE34530.1"/>
    </source>
</evidence>
<dbReference type="InterPro" id="IPR036116">
    <property type="entry name" value="FN3_sf"/>
</dbReference>
<dbReference type="Gene3D" id="2.60.40.3440">
    <property type="match status" value="1"/>
</dbReference>
<gene>
    <name evidence="5" type="ORF">F1C12_04905</name>
</gene>
<evidence type="ECO:0000259" key="4">
    <source>
        <dbReference type="PROSITE" id="PS50853"/>
    </source>
</evidence>
<dbReference type="NCBIfam" id="NF012211">
    <property type="entry name" value="tand_rpt_95"/>
    <property type="match status" value="3"/>
</dbReference>
<dbReference type="Pfam" id="PF17963">
    <property type="entry name" value="Big_9"/>
    <property type="match status" value="6"/>
</dbReference>
<keyword evidence="2" id="KW-0624">Polysaccharide degradation</keyword>
<accession>A0A7G6Y7R5</accession>
<keyword evidence="1" id="KW-0378">Hydrolase</keyword>
<reference evidence="6" key="1">
    <citation type="submission" date="2019-09" db="EMBL/GenBank/DDBJ databases">
        <title>Antimicrobial potential of Antarctic Bacteria.</title>
        <authorList>
            <person name="Benaud N."/>
            <person name="Edwards R.J."/>
            <person name="Ferrari B.C."/>
        </authorList>
    </citation>
    <scope>NUCLEOTIDE SEQUENCE [LARGE SCALE GENOMIC DNA]</scope>
    <source>
        <strain evidence="6">INR9</strain>
    </source>
</reference>
<dbReference type="Gene3D" id="2.60.40.10">
    <property type="entry name" value="Immunoglobulins"/>
    <property type="match status" value="1"/>
</dbReference>
<dbReference type="GO" id="GO:0000272">
    <property type="term" value="P:polysaccharide catabolic process"/>
    <property type="evidence" value="ECO:0007669"/>
    <property type="project" value="UniProtKB-KW"/>
</dbReference>
<name>A0A7G6Y7R5_9MICO</name>
<dbReference type="EMBL" id="CP043641">
    <property type="protein sequence ID" value="QNE34530.1"/>
    <property type="molecule type" value="Genomic_DNA"/>
</dbReference>
<keyword evidence="2" id="KW-0119">Carbohydrate metabolism</keyword>
<dbReference type="InterPro" id="IPR013783">
    <property type="entry name" value="Ig-like_fold"/>
</dbReference>
<organism evidence="5 6">
    <name type="scientific">Leifsonia shinshuensis</name>
    <dbReference type="NCBI Taxonomy" id="150026"/>
    <lineage>
        <taxon>Bacteria</taxon>
        <taxon>Bacillati</taxon>
        <taxon>Actinomycetota</taxon>
        <taxon>Actinomycetes</taxon>
        <taxon>Micrococcales</taxon>
        <taxon>Microbacteriaceae</taxon>
        <taxon>Leifsonia</taxon>
    </lineage>
</organism>
<feature type="domain" description="Fibronectin type-III" evidence="4">
    <location>
        <begin position="1509"/>
        <end position="1596"/>
    </location>
</feature>
<dbReference type="SMART" id="SM00060">
    <property type="entry name" value="FN3"/>
    <property type="match status" value="2"/>
</dbReference>
<evidence type="ECO:0000313" key="6">
    <source>
        <dbReference type="Proteomes" id="UP000515511"/>
    </source>
</evidence>
<evidence type="ECO:0000256" key="2">
    <source>
        <dbReference type="ARBA" id="ARBA00023326"/>
    </source>
</evidence>
<feature type="region of interest" description="Disordered" evidence="3">
    <location>
        <begin position="1400"/>
        <end position="1439"/>
    </location>
</feature>